<dbReference type="InterPro" id="IPR036938">
    <property type="entry name" value="PAP2/HPO_sf"/>
</dbReference>
<evidence type="ECO:0000259" key="2">
    <source>
        <dbReference type="SMART" id="SM00014"/>
    </source>
</evidence>
<sequence>MELEALNRTLFLAVNADASSLPAAIEAASLIAVFAILIVPLLLCRDWLRGERGQRETALLALATILLALGLNQLIGLFLFLPRPFAIPLGHTFLASATDTSFPSDHATVLFAAVASYGAGRRWIAASMLSVVALAVSWARLYLGVHMPLDIVGAVVTSLIAVGIAEVVMRWLGGPLLSFGEAVYRPLFAPLIKLGWIRR</sequence>
<evidence type="ECO:0000313" key="3">
    <source>
        <dbReference type="EMBL" id="GLS17436.1"/>
    </source>
</evidence>
<dbReference type="SUPFAM" id="SSF48317">
    <property type="entry name" value="Acid phosphatase/Vanadium-dependent haloperoxidase"/>
    <property type="match status" value="1"/>
</dbReference>
<reference evidence="4" key="1">
    <citation type="journal article" date="2019" name="Int. J. Syst. Evol. Microbiol.">
        <title>The Global Catalogue of Microorganisms (GCM) 10K type strain sequencing project: providing services to taxonomists for standard genome sequencing and annotation.</title>
        <authorList>
            <consortium name="The Broad Institute Genomics Platform"/>
            <consortium name="The Broad Institute Genome Sequencing Center for Infectious Disease"/>
            <person name="Wu L."/>
            <person name="Ma J."/>
        </authorList>
    </citation>
    <scope>NUCLEOTIDE SEQUENCE [LARGE SCALE GENOMIC DNA]</scope>
    <source>
        <strain evidence="4">NBRC 101365</strain>
    </source>
</reference>
<proteinExistence type="predicted"/>
<keyword evidence="4" id="KW-1185">Reference proteome</keyword>
<keyword evidence="1" id="KW-1133">Transmembrane helix</keyword>
<dbReference type="Gene3D" id="1.20.144.10">
    <property type="entry name" value="Phosphatidic acid phosphatase type 2/haloperoxidase"/>
    <property type="match status" value="1"/>
</dbReference>
<protein>
    <submittedName>
        <fullName evidence="3">Undecaprenyl-diphosphatase</fullName>
    </submittedName>
</protein>
<dbReference type="InterPro" id="IPR000326">
    <property type="entry name" value="PAP2/HPO"/>
</dbReference>
<keyword evidence="1" id="KW-0472">Membrane</keyword>
<evidence type="ECO:0000256" key="1">
    <source>
        <dbReference type="SAM" id="Phobius"/>
    </source>
</evidence>
<feature type="transmembrane region" description="Helical" evidence="1">
    <location>
        <begin position="150"/>
        <end position="172"/>
    </location>
</feature>
<accession>A0ABQ6CGK6</accession>
<dbReference type="CDD" id="cd03385">
    <property type="entry name" value="PAP2_BcrC_like"/>
    <property type="match status" value="1"/>
</dbReference>
<evidence type="ECO:0000313" key="4">
    <source>
        <dbReference type="Proteomes" id="UP001156882"/>
    </source>
</evidence>
<name>A0ABQ6CGK6_9HYPH</name>
<dbReference type="SMART" id="SM00014">
    <property type="entry name" value="acidPPc"/>
    <property type="match status" value="1"/>
</dbReference>
<organism evidence="3 4">
    <name type="scientific">Labrys miyagiensis</name>
    <dbReference type="NCBI Taxonomy" id="346912"/>
    <lineage>
        <taxon>Bacteria</taxon>
        <taxon>Pseudomonadati</taxon>
        <taxon>Pseudomonadota</taxon>
        <taxon>Alphaproteobacteria</taxon>
        <taxon>Hyphomicrobiales</taxon>
        <taxon>Xanthobacteraceae</taxon>
        <taxon>Labrys</taxon>
    </lineage>
</organism>
<comment type="caution">
    <text evidence="3">The sequence shown here is derived from an EMBL/GenBank/DDBJ whole genome shotgun (WGS) entry which is preliminary data.</text>
</comment>
<dbReference type="PANTHER" id="PTHR14969">
    <property type="entry name" value="SPHINGOSINE-1-PHOSPHATE PHOSPHOHYDROLASE"/>
    <property type="match status" value="1"/>
</dbReference>
<dbReference type="InterPro" id="IPR033879">
    <property type="entry name" value="UPP_Pase"/>
</dbReference>
<dbReference type="Proteomes" id="UP001156882">
    <property type="component" value="Unassembled WGS sequence"/>
</dbReference>
<dbReference type="PANTHER" id="PTHR14969:SF13">
    <property type="entry name" value="AT30094P"/>
    <property type="match status" value="1"/>
</dbReference>
<gene>
    <name evidence="3" type="primary">ybjG</name>
    <name evidence="3" type="ORF">GCM10007874_04510</name>
</gene>
<feature type="transmembrane region" description="Helical" evidence="1">
    <location>
        <begin position="123"/>
        <end position="143"/>
    </location>
</feature>
<dbReference type="Pfam" id="PF01569">
    <property type="entry name" value="PAP2"/>
    <property type="match status" value="1"/>
</dbReference>
<feature type="transmembrane region" description="Helical" evidence="1">
    <location>
        <begin position="20"/>
        <end position="45"/>
    </location>
</feature>
<feature type="transmembrane region" description="Helical" evidence="1">
    <location>
        <begin position="57"/>
        <end position="81"/>
    </location>
</feature>
<keyword evidence="1" id="KW-0812">Transmembrane</keyword>
<feature type="domain" description="Phosphatidic acid phosphatase type 2/haloperoxidase" evidence="2">
    <location>
        <begin position="57"/>
        <end position="169"/>
    </location>
</feature>
<dbReference type="RefSeq" id="WP_284310256.1">
    <property type="nucleotide sequence ID" value="NZ_BSPC01000005.1"/>
</dbReference>
<dbReference type="EMBL" id="BSPC01000005">
    <property type="protein sequence ID" value="GLS17436.1"/>
    <property type="molecule type" value="Genomic_DNA"/>
</dbReference>